<sequence length="174" mass="19689">MLSRFFNNRNGGPGIGAAYIVFFFVLMPITALLTGQGWIGALLWVVAGIVVPRLLHRKKDRNWQDIDLSQLLSWVEDSQYTRFEYKRELGDVTRFNNRYAITSMRRGRGDSVVLSVQSTYGSTDEFTLPSTSLRGYRNGSEIGGARLMGKMVLRIGPFRSKTQTYDGGYLVFGR</sequence>
<dbReference type="RefSeq" id="WP_006037757.1">
    <property type="nucleotide sequence ID" value="NZ_AEDD01000004.1"/>
</dbReference>
<dbReference type="AlphaFoldDB" id="E0I7Z5"/>
<evidence type="ECO:0000256" key="1">
    <source>
        <dbReference type="SAM" id="Phobius"/>
    </source>
</evidence>
<organism evidence="2 3">
    <name type="scientific">Paenibacillus curdlanolyticus YK9</name>
    <dbReference type="NCBI Taxonomy" id="717606"/>
    <lineage>
        <taxon>Bacteria</taxon>
        <taxon>Bacillati</taxon>
        <taxon>Bacillota</taxon>
        <taxon>Bacilli</taxon>
        <taxon>Bacillales</taxon>
        <taxon>Paenibacillaceae</taxon>
        <taxon>Paenibacillus</taxon>
    </lineage>
</organism>
<keyword evidence="3" id="KW-1185">Reference proteome</keyword>
<keyword evidence="1" id="KW-0472">Membrane</keyword>
<keyword evidence="1" id="KW-1133">Transmembrane helix</keyword>
<protein>
    <submittedName>
        <fullName evidence="2">Uncharacterized protein</fullName>
    </submittedName>
</protein>
<gene>
    <name evidence="2" type="ORF">PaecuDRAFT_1746</name>
</gene>
<feature type="transmembrane region" description="Helical" evidence="1">
    <location>
        <begin position="37"/>
        <end position="55"/>
    </location>
</feature>
<dbReference type="EMBL" id="AEDD01000004">
    <property type="protein sequence ID" value="EFM11300.1"/>
    <property type="molecule type" value="Genomic_DNA"/>
</dbReference>
<keyword evidence="1" id="KW-0812">Transmembrane</keyword>
<proteinExistence type="predicted"/>
<name>E0I7Z5_9BACL</name>
<feature type="transmembrane region" description="Helical" evidence="1">
    <location>
        <begin position="12"/>
        <end position="31"/>
    </location>
</feature>
<accession>E0I7Z5</accession>
<evidence type="ECO:0000313" key="3">
    <source>
        <dbReference type="Proteomes" id="UP000005387"/>
    </source>
</evidence>
<dbReference type="Proteomes" id="UP000005387">
    <property type="component" value="Unassembled WGS sequence"/>
</dbReference>
<reference evidence="2 3" key="1">
    <citation type="submission" date="2010-07" db="EMBL/GenBank/DDBJ databases">
        <title>The draft genome of Paenibacillus curdlanolyticus YK9.</title>
        <authorList>
            <consortium name="US DOE Joint Genome Institute (JGI-PGF)"/>
            <person name="Lucas S."/>
            <person name="Copeland A."/>
            <person name="Lapidus A."/>
            <person name="Cheng J.-F."/>
            <person name="Bruce D."/>
            <person name="Goodwin L."/>
            <person name="Pitluck S."/>
            <person name="Land M.L."/>
            <person name="Hauser L."/>
            <person name="Chang Y.-J."/>
            <person name="Jeffries C."/>
            <person name="Anderson I.J."/>
            <person name="Johnson E."/>
            <person name="Loganathan U."/>
            <person name="Mulhopadhyay B."/>
            <person name="Kyrpides N."/>
            <person name="Woyke T.J."/>
        </authorList>
    </citation>
    <scope>NUCLEOTIDE SEQUENCE [LARGE SCALE GENOMIC DNA]</scope>
    <source>
        <strain evidence="2 3">YK9</strain>
    </source>
</reference>
<evidence type="ECO:0000313" key="2">
    <source>
        <dbReference type="EMBL" id="EFM11300.1"/>
    </source>
</evidence>